<dbReference type="Gene3D" id="3.30.70.270">
    <property type="match status" value="1"/>
</dbReference>
<evidence type="ECO:0000256" key="2">
    <source>
        <dbReference type="SAM" id="Phobius"/>
    </source>
</evidence>
<feature type="domain" description="GGDEF" evidence="3">
    <location>
        <begin position="363"/>
        <end position="497"/>
    </location>
</feature>
<proteinExistence type="predicted"/>
<dbReference type="PANTHER" id="PTHR46663:SF2">
    <property type="entry name" value="GGDEF DOMAIN-CONTAINING PROTEIN"/>
    <property type="match status" value="1"/>
</dbReference>
<dbReference type="AlphaFoldDB" id="A0AAD3X0W1"/>
<dbReference type="GO" id="GO:0005886">
    <property type="term" value="C:plasma membrane"/>
    <property type="evidence" value="ECO:0007669"/>
    <property type="project" value="UniProtKB-SubCell"/>
</dbReference>
<dbReference type="SUPFAM" id="SSF103190">
    <property type="entry name" value="Sensory domain-like"/>
    <property type="match status" value="1"/>
</dbReference>
<keyword evidence="2" id="KW-1133">Transmembrane helix</keyword>
<comment type="subcellular location">
    <subcellularLocation>
        <location evidence="1">Cell inner membrane</location>
    </subcellularLocation>
</comment>
<dbReference type="Gene3D" id="3.30.450.20">
    <property type="entry name" value="PAS domain"/>
    <property type="match status" value="1"/>
</dbReference>
<dbReference type="NCBIfam" id="TIGR00254">
    <property type="entry name" value="GGDEF"/>
    <property type="match status" value="1"/>
</dbReference>
<dbReference type="InterPro" id="IPR029787">
    <property type="entry name" value="Nucleotide_cyclase"/>
</dbReference>
<dbReference type="SUPFAM" id="SSF55073">
    <property type="entry name" value="Nucleotide cyclase"/>
    <property type="match status" value="1"/>
</dbReference>
<dbReference type="EMBL" id="VZUQ01000028">
    <property type="protein sequence ID" value="KAB1183879.1"/>
    <property type="molecule type" value="Genomic_DNA"/>
</dbReference>
<evidence type="ECO:0000313" key="5">
    <source>
        <dbReference type="Proteomes" id="UP000480943"/>
    </source>
</evidence>
<organism evidence="4 5">
    <name type="scientific">Photobacterium damselae subsp. damselae</name>
    <name type="common">Listonella damsela</name>
    <dbReference type="NCBI Taxonomy" id="85581"/>
    <lineage>
        <taxon>Bacteria</taxon>
        <taxon>Pseudomonadati</taxon>
        <taxon>Pseudomonadota</taxon>
        <taxon>Gammaproteobacteria</taxon>
        <taxon>Vibrionales</taxon>
        <taxon>Vibrionaceae</taxon>
        <taxon>Photobacterium</taxon>
    </lineage>
</organism>
<reference evidence="4 5" key="1">
    <citation type="submission" date="2019-09" db="EMBL/GenBank/DDBJ databases">
        <title>Photobacterium damselae subsp. damselae CDC-2227-81, a human clinical isolate.</title>
        <authorList>
            <person name="Osorio C.R."/>
        </authorList>
    </citation>
    <scope>NUCLEOTIDE SEQUENCE [LARGE SCALE GENOMIC DNA]</scope>
    <source>
        <strain evidence="4 5">CDC-2227-81</strain>
    </source>
</reference>
<evidence type="ECO:0000259" key="3">
    <source>
        <dbReference type="PROSITE" id="PS50887"/>
    </source>
</evidence>
<accession>A0AAD3X0W1</accession>
<dbReference type="InterPro" id="IPR052163">
    <property type="entry name" value="DGC-Regulatory_Protein"/>
</dbReference>
<keyword evidence="2" id="KW-0812">Transmembrane</keyword>
<dbReference type="PROSITE" id="PS50887">
    <property type="entry name" value="GGDEF"/>
    <property type="match status" value="1"/>
</dbReference>
<dbReference type="PANTHER" id="PTHR46663">
    <property type="entry name" value="DIGUANYLATE CYCLASE DGCT-RELATED"/>
    <property type="match status" value="1"/>
</dbReference>
<dbReference type="RefSeq" id="WP_112163069.1">
    <property type="nucleotide sequence ID" value="NZ_JABXYE010000069.1"/>
</dbReference>
<dbReference type="Proteomes" id="UP000480943">
    <property type="component" value="Unassembled WGS sequence"/>
</dbReference>
<comment type="caution">
    <text evidence="4">The sequence shown here is derived from an EMBL/GenBank/DDBJ whole genome shotgun (WGS) entry which is preliminary data.</text>
</comment>
<evidence type="ECO:0000313" key="4">
    <source>
        <dbReference type="EMBL" id="KAB1183879.1"/>
    </source>
</evidence>
<name>A0AAD3X0W1_PHODD</name>
<evidence type="ECO:0000256" key="1">
    <source>
        <dbReference type="ARBA" id="ARBA00004533"/>
    </source>
</evidence>
<dbReference type="InterPro" id="IPR000160">
    <property type="entry name" value="GGDEF_dom"/>
</dbReference>
<sequence length="503" mass="57700">MTLAQKIQLSITRHIFLAFFTILTPLFSIWMYKVIINGKELVHGNLTTAYNHISSLVTEQTDLLDALASDPILINKHIPFNYKETLLTPYQNSFDLEVLAITDCKGNIYSKKDGQNRNIYHRDYFQQALKTNQLTMSELLYSNVSKSHVYILCKPLKSNIGMIISSISLDEVSTILNTMLDDSIYNVLINYDGDIISHAYDQNKVHLNIFKKNSFTFDQIDTRKIALDQRVGGYSIDENSALTYSLYTPLKNTPWVLVSKINYNKYLMDEAVVFFISLFIGLFVSGIFAYKLRTNIFSITKPVDNFIEDSRLFRPQSSDDNLINHLNDIMNISRDGMYCSRTHVLNRKYFLLHGNFLMQEHKTRYALLFIDLDNLKQINDNLGHKYGDDVISCFAHQIRNTFDHPDDLIGRYGGDEFIVLTSNFKTTVQLTDKVSQLINQVSGSISNGQHKIDFSTSIGIALNTKANETIITMINHADKAVYQSKREGKACYRFYQDPDILVC</sequence>
<feature type="transmembrane region" description="Helical" evidence="2">
    <location>
        <begin position="12"/>
        <end position="32"/>
    </location>
</feature>
<keyword evidence="2" id="KW-0472">Membrane</keyword>
<protein>
    <submittedName>
        <fullName evidence="4">GGDEF domain-containing protein</fullName>
    </submittedName>
</protein>
<dbReference type="InterPro" id="IPR043128">
    <property type="entry name" value="Rev_trsase/Diguanyl_cyclase"/>
</dbReference>
<dbReference type="SMART" id="SM00267">
    <property type="entry name" value="GGDEF"/>
    <property type="match status" value="1"/>
</dbReference>
<dbReference type="Pfam" id="PF00990">
    <property type="entry name" value="GGDEF"/>
    <property type="match status" value="1"/>
</dbReference>
<dbReference type="CDD" id="cd01949">
    <property type="entry name" value="GGDEF"/>
    <property type="match status" value="1"/>
</dbReference>
<dbReference type="InterPro" id="IPR029151">
    <property type="entry name" value="Sensor-like_sf"/>
</dbReference>
<gene>
    <name evidence="4" type="ORF">F6450_03310</name>
</gene>
<feature type="transmembrane region" description="Helical" evidence="2">
    <location>
        <begin position="271"/>
        <end position="290"/>
    </location>
</feature>